<keyword evidence="3" id="KW-1185">Reference proteome</keyword>
<dbReference type="AlphaFoldDB" id="A0A834IJR2"/>
<proteinExistence type="predicted"/>
<evidence type="ECO:0000313" key="3">
    <source>
        <dbReference type="Proteomes" id="UP000625711"/>
    </source>
</evidence>
<accession>A0A834IJR2</accession>
<gene>
    <name evidence="2" type="ORF">GWI33_006868</name>
</gene>
<dbReference type="Proteomes" id="UP000625711">
    <property type="component" value="Unassembled WGS sequence"/>
</dbReference>
<evidence type="ECO:0000256" key="1">
    <source>
        <dbReference type="SAM" id="MobiDB-lite"/>
    </source>
</evidence>
<protein>
    <submittedName>
        <fullName evidence="2">Uncharacterized protein</fullName>
    </submittedName>
</protein>
<organism evidence="2 3">
    <name type="scientific">Rhynchophorus ferrugineus</name>
    <name type="common">Red palm weevil</name>
    <name type="synonym">Curculio ferrugineus</name>
    <dbReference type="NCBI Taxonomy" id="354439"/>
    <lineage>
        <taxon>Eukaryota</taxon>
        <taxon>Metazoa</taxon>
        <taxon>Ecdysozoa</taxon>
        <taxon>Arthropoda</taxon>
        <taxon>Hexapoda</taxon>
        <taxon>Insecta</taxon>
        <taxon>Pterygota</taxon>
        <taxon>Neoptera</taxon>
        <taxon>Endopterygota</taxon>
        <taxon>Coleoptera</taxon>
        <taxon>Polyphaga</taxon>
        <taxon>Cucujiformia</taxon>
        <taxon>Curculionidae</taxon>
        <taxon>Dryophthorinae</taxon>
        <taxon>Rhynchophorus</taxon>
    </lineage>
</organism>
<evidence type="ECO:0000313" key="2">
    <source>
        <dbReference type="EMBL" id="KAF7279708.1"/>
    </source>
</evidence>
<sequence length="107" mass="11902">MSVSPPSGVAIATTLAVTAPSSHWPHLRPYPQHRPRSPPLEPTSPLWPNARTHFPSARRRFSDSSQVNKFVENPKAVEGRWERGRRGAGKATIDRATGLRHQVVNHT</sequence>
<dbReference type="EMBL" id="JAACXV010000346">
    <property type="protein sequence ID" value="KAF7279708.1"/>
    <property type="molecule type" value="Genomic_DNA"/>
</dbReference>
<feature type="region of interest" description="Disordered" evidence="1">
    <location>
        <begin position="82"/>
        <end position="107"/>
    </location>
</feature>
<comment type="caution">
    <text evidence="2">The sequence shown here is derived from an EMBL/GenBank/DDBJ whole genome shotgun (WGS) entry which is preliminary data.</text>
</comment>
<reference evidence="2" key="1">
    <citation type="submission" date="2020-08" db="EMBL/GenBank/DDBJ databases">
        <title>Genome sequencing and assembly of the red palm weevil Rhynchophorus ferrugineus.</title>
        <authorList>
            <person name="Dias G.B."/>
            <person name="Bergman C.M."/>
            <person name="Manee M."/>
        </authorList>
    </citation>
    <scope>NUCLEOTIDE SEQUENCE</scope>
    <source>
        <strain evidence="2">AA-2017</strain>
        <tissue evidence="2">Whole larva</tissue>
    </source>
</reference>
<feature type="region of interest" description="Disordered" evidence="1">
    <location>
        <begin position="20"/>
        <end position="52"/>
    </location>
</feature>
<name>A0A834IJR2_RHYFE</name>